<keyword evidence="8 12" id="KW-0808">Transferase</keyword>
<evidence type="ECO:0000313" key="17">
    <source>
        <dbReference type="Proteomes" id="UP000008808"/>
    </source>
</evidence>
<evidence type="ECO:0000256" key="11">
    <source>
        <dbReference type="ARBA" id="ARBA00047944"/>
    </source>
</evidence>
<dbReference type="eggNOG" id="COG1385">
    <property type="taxonomic scope" value="Bacteria"/>
</dbReference>
<sequence length="260" mass="28106">MPEPIAAGTAVTVDGNAAHYLGKVMRVSAGDAVILCDDATGEWACKVTDVEKRIVTLEPVEKLREREQVPDFWLCPALLKKDRFDLVLEKATELGVRAIRPVVTRRCVADKLNAERARAIVTEAAEQCARTALPELAEPVKLDSLLRDWPEDRALFFADELGGAPAGEAFVTYSESLRRQGPQAGKDPHLDDQAARGPRLRGGAALLIGPEGGFDDAERKAIRAHPQARAITLGPRILRGETAAIAATALWMGTVGDWDA</sequence>
<feature type="domain" description="Ribosomal RNA small subunit methyltransferase E methyltransferase" evidence="14">
    <location>
        <begin position="71"/>
        <end position="251"/>
    </location>
</feature>
<evidence type="ECO:0000313" key="16">
    <source>
        <dbReference type="EMBL" id="ABC62676.1"/>
    </source>
</evidence>
<proteinExistence type="inferred from homology"/>
<evidence type="ECO:0000256" key="7">
    <source>
        <dbReference type="ARBA" id="ARBA00022603"/>
    </source>
</evidence>
<evidence type="ECO:0000256" key="12">
    <source>
        <dbReference type="PIRNR" id="PIRNR015601"/>
    </source>
</evidence>
<evidence type="ECO:0000256" key="13">
    <source>
        <dbReference type="SAM" id="MobiDB-lite"/>
    </source>
</evidence>
<keyword evidence="9 12" id="KW-0949">S-adenosyl-L-methionine</keyword>
<dbReference type="NCBIfam" id="TIGR00046">
    <property type="entry name" value="RsmE family RNA methyltransferase"/>
    <property type="match status" value="1"/>
</dbReference>
<comment type="subcellular location">
    <subcellularLocation>
        <location evidence="1 12">Cytoplasm</location>
    </subcellularLocation>
</comment>
<dbReference type="InterPro" id="IPR029026">
    <property type="entry name" value="tRNA_m1G_MTases_N"/>
</dbReference>
<comment type="function">
    <text evidence="10 12">Specifically methylates the N3 position of the uracil ring of uridine 1498 (m3U1498) in 16S rRNA. Acts on the fully assembled 30S ribosomal subunit.</text>
</comment>
<dbReference type="InterPro" id="IPR029028">
    <property type="entry name" value="Alpha/beta_knot_MTases"/>
</dbReference>
<keyword evidence="5 12" id="KW-0963">Cytoplasm</keyword>
<dbReference type="STRING" id="314225.ELI_02920"/>
<keyword evidence="17" id="KW-1185">Reference proteome</keyword>
<dbReference type="GO" id="GO:0070475">
    <property type="term" value="P:rRNA base methylation"/>
    <property type="evidence" value="ECO:0007669"/>
    <property type="project" value="TreeGrafter"/>
</dbReference>
<dbReference type="GO" id="GO:0005737">
    <property type="term" value="C:cytoplasm"/>
    <property type="evidence" value="ECO:0007669"/>
    <property type="project" value="UniProtKB-SubCell"/>
</dbReference>
<dbReference type="PANTHER" id="PTHR30027:SF3">
    <property type="entry name" value="16S RRNA (URACIL(1498)-N(3))-METHYLTRANSFERASE"/>
    <property type="match status" value="1"/>
</dbReference>
<name>Q2NCB5_ERYLH</name>
<dbReference type="AlphaFoldDB" id="Q2NCB5"/>
<keyword evidence="6 12" id="KW-0698">rRNA processing</keyword>
<dbReference type="PANTHER" id="PTHR30027">
    <property type="entry name" value="RIBOSOMAL RNA SMALL SUBUNIT METHYLTRANSFERASE E"/>
    <property type="match status" value="1"/>
</dbReference>
<evidence type="ECO:0000256" key="5">
    <source>
        <dbReference type="ARBA" id="ARBA00022490"/>
    </source>
</evidence>
<evidence type="ECO:0000256" key="4">
    <source>
        <dbReference type="ARBA" id="ARBA00013673"/>
    </source>
</evidence>
<dbReference type="HOGENOM" id="CLU_067442_4_0_5"/>
<dbReference type="InterPro" id="IPR015947">
    <property type="entry name" value="PUA-like_sf"/>
</dbReference>
<dbReference type="PIRSF" id="PIRSF015601">
    <property type="entry name" value="MTase_slr0722"/>
    <property type="match status" value="1"/>
</dbReference>
<dbReference type="SUPFAM" id="SSF88697">
    <property type="entry name" value="PUA domain-like"/>
    <property type="match status" value="1"/>
</dbReference>
<evidence type="ECO:0000256" key="6">
    <source>
        <dbReference type="ARBA" id="ARBA00022552"/>
    </source>
</evidence>
<gene>
    <name evidence="16" type="ordered locus">ELI_02920</name>
</gene>
<organism evidence="16 17">
    <name type="scientific">Erythrobacter litoralis (strain HTCC2594)</name>
    <dbReference type="NCBI Taxonomy" id="314225"/>
    <lineage>
        <taxon>Bacteria</taxon>
        <taxon>Pseudomonadati</taxon>
        <taxon>Pseudomonadota</taxon>
        <taxon>Alphaproteobacteria</taxon>
        <taxon>Sphingomonadales</taxon>
        <taxon>Erythrobacteraceae</taxon>
        <taxon>Erythrobacter/Porphyrobacter group</taxon>
        <taxon>Erythrobacter</taxon>
    </lineage>
</organism>
<dbReference type="Gene3D" id="3.40.1280.10">
    <property type="match status" value="1"/>
</dbReference>
<evidence type="ECO:0000256" key="10">
    <source>
        <dbReference type="ARBA" id="ARBA00025699"/>
    </source>
</evidence>
<feature type="region of interest" description="Disordered" evidence="13">
    <location>
        <begin position="177"/>
        <end position="196"/>
    </location>
</feature>
<protein>
    <recommendedName>
        <fullName evidence="4 12">Ribosomal RNA small subunit methyltransferase E</fullName>
        <ecNumber evidence="3 12">2.1.1.193</ecNumber>
    </recommendedName>
</protein>
<evidence type="ECO:0000256" key="2">
    <source>
        <dbReference type="ARBA" id="ARBA00005528"/>
    </source>
</evidence>
<comment type="similarity">
    <text evidence="2 12">Belongs to the RNA methyltransferase RsmE family.</text>
</comment>
<reference evidence="17" key="1">
    <citation type="journal article" date="2009" name="J. Bacteriol.">
        <title>Complete genome sequence of Erythrobacter litoralis HTCC2594.</title>
        <authorList>
            <person name="Oh H.M."/>
            <person name="Giovannoni S.J."/>
            <person name="Ferriera S."/>
            <person name="Johnson J."/>
            <person name="Cho J.C."/>
        </authorList>
    </citation>
    <scope>NUCLEOTIDE SEQUENCE [LARGE SCALE GENOMIC DNA]</scope>
    <source>
        <strain evidence="17">HTCC2594</strain>
    </source>
</reference>
<evidence type="ECO:0000256" key="9">
    <source>
        <dbReference type="ARBA" id="ARBA00022691"/>
    </source>
</evidence>
<dbReference type="CDD" id="cd18084">
    <property type="entry name" value="RsmE-like"/>
    <property type="match status" value="1"/>
</dbReference>
<dbReference type="KEGG" id="eli:ELI_02920"/>
<dbReference type="SUPFAM" id="SSF75217">
    <property type="entry name" value="alpha/beta knot"/>
    <property type="match status" value="1"/>
</dbReference>
<dbReference type="NCBIfam" id="NF008696">
    <property type="entry name" value="PRK11713.3-5"/>
    <property type="match status" value="1"/>
</dbReference>
<evidence type="ECO:0000256" key="8">
    <source>
        <dbReference type="ARBA" id="ARBA00022679"/>
    </source>
</evidence>
<accession>Q2NCB5</accession>
<keyword evidence="7 12" id="KW-0489">Methyltransferase</keyword>
<dbReference type="InterPro" id="IPR046886">
    <property type="entry name" value="RsmE_MTase_dom"/>
</dbReference>
<evidence type="ECO:0000259" key="15">
    <source>
        <dbReference type="Pfam" id="PF20260"/>
    </source>
</evidence>
<dbReference type="InterPro" id="IPR006700">
    <property type="entry name" value="RsmE"/>
</dbReference>
<evidence type="ECO:0000259" key="14">
    <source>
        <dbReference type="Pfam" id="PF04452"/>
    </source>
</evidence>
<dbReference type="InterPro" id="IPR046887">
    <property type="entry name" value="RsmE_PUA-like"/>
</dbReference>
<feature type="domain" description="Ribosomal RNA small subunit methyltransferase E PUA-like" evidence="15">
    <location>
        <begin position="13"/>
        <end position="59"/>
    </location>
</feature>
<dbReference type="EC" id="2.1.1.193" evidence="3 12"/>
<dbReference type="Pfam" id="PF20260">
    <property type="entry name" value="PUA_4"/>
    <property type="match status" value="1"/>
</dbReference>
<dbReference type="Pfam" id="PF04452">
    <property type="entry name" value="Methyltrans_RNA"/>
    <property type="match status" value="1"/>
</dbReference>
<evidence type="ECO:0000256" key="1">
    <source>
        <dbReference type="ARBA" id="ARBA00004496"/>
    </source>
</evidence>
<evidence type="ECO:0000256" key="3">
    <source>
        <dbReference type="ARBA" id="ARBA00012328"/>
    </source>
</evidence>
<dbReference type="GO" id="GO:0070042">
    <property type="term" value="F:rRNA (uridine-N3-)-methyltransferase activity"/>
    <property type="evidence" value="ECO:0007669"/>
    <property type="project" value="TreeGrafter"/>
</dbReference>
<dbReference type="Proteomes" id="UP000008808">
    <property type="component" value="Chromosome"/>
</dbReference>
<comment type="catalytic activity">
    <reaction evidence="11 12">
        <text>uridine(1498) in 16S rRNA + S-adenosyl-L-methionine = N(3)-methyluridine(1498) in 16S rRNA + S-adenosyl-L-homocysteine + H(+)</text>
        <dbReference type="Rhea" id="RHEA:42920"/>
        <dbReference type="Rhea" id="RHEA-COMP:10283"/>
        <dbReference type="Rhea" id="RHEA-COMP:10284"/>
        <dbReference type="ChEBI" id="CHEBI:15378"/>
        <dbReference type="ChEBI" id="CHEBI:57856"/>
        <dbReference type="ChEBI" id="CHEBI:59789"/>
        <dbReference type="ChEBI" id="CHEBI:65315"/>
        <dbReference type="ChEBI" id="CHEBI:74502"/>
        <dbReference type="EC" id="2.1.1.193"/>
    </reaction>
</comment>
<dbReference type="EMBL" id="CP000157">
    <property type="protein sequence ID" value="ABC62676.1"/>
    <property type="molecule type" value="Genomic_DNA"/>
</dbReference>